<protein>
    <recommendedName>
        <fullName evidence="4">Xylose isomerase</fullName>
        <ecNumber evidence="3">5.3.1.5</ecNumber>
    </recommendedName>
</protein>
<dbReference type="EMBL" id="PIUK01000240">
    <property type="protein sequence ID" value="MBY6277765.1"/>
    <property type="molecule type" value="Genomic_DNA"/>
</dbReference>
<dbReference type="SUPFAM" id="SSF51658">
    <property type="entry name" value="Xylose isomerase-like"/>
    <property type="match status" value="1"/>
</dbReference>
<dbReference type="InterPro" id="IPR001998">
    <property type="entry name" value="Xylose_isomerase"/>
</dbReference>
<comment type="subunit">
    <text evidence="2">Homotetramer.</text>
</comment>
<dbReference type="GO" id="GO:0042732">
    <property type="term" value="P:D-xylose metabolic process"/>
    <property type="evidence" value="ECO:0007669"/>
    <property type="project" value="UniProtKB-KW"/>
</dbReference>
<dbReference type="Proteomes" id="UP000732377">
    <property type="component" value="Unassembled WGS sequence"/>
</dbReference>
<evidence type="ECO:0000256" key="2">
    <source>
        <dbReference type="ARBA" id="ARBA00011881"/>
    </source>
</evidence>
<dbReference type="GO" id="GO:0046872">
    <property type="term" value="F:metal ion binding"/>
    <property type="evidence" value="ECO:0007669"/>
    <property type="project" value="UniProtKB-KW"/>
</dbReference>
<dbReference type="AlphaFoldDB" id="A0A953IFW0"/>
<evidence type="ECO:0000256" key="1">
    <source>
        <dbReference type="ARBA" id="ARBA00005765"/>
    </source>
</evidence>
<comment type="catalytic activity">
    <reaction evidence="9">
        <text>alpha-D-xylose = alpha-D-xylulofuranose</text>
        <dbReference type="Rhea" id="RHEA:22816"/>
        <dbReference type="ChEBI" id="CHEBI:28518"/>
        <dbReference type="ChEBI" id="CHEBI:188998"/>
        <dbReference type="EC" id="5.3.1.5"/>
    </reaction>
</comment>
<proteinExistence type="inferred from homology"/>
<keyword evidence="5" id="KW-0859">Xylose metabolism</keyword>
<organism evidence="10 11">
    <name type="scientific">Symbiobacterium thermophilum</name>
    <dbReference type="NCBI Taxonomy" id="2734"/>
    <lineage>
        <taxon>Bacteria</taxon>
        <taxon>Bacillati</taxon>
        <taxon>Bacillota</taxon>
        <taxon>Clostridia</taxon>
        <taxon>Eubacteriales</taxon>
        <taxon>Symbiobacteriaceae</taxon>
        <taxon>Symbiobacterium</taxon>
    </lineage>
</organism>
<comment type="caution">
    <text evidence="10">The sequence shown here is derived from an EMBL/GenBank/DDBJ whole genome shotgun (WGS) entry which is preliminary data.</text>
</comment>
<gene>
    <name evidence="10" type="ORF">CWE10_16475</name>
</gene>
<reference evidence="10" key="1">
    <citation type="submission" date="2017-11" db="EMBL/GenBank/DDBJ databases">
        <title>Three new genomes from thermophilic consortium.</title>
        <authorList>
            <person name="Quaggio R."/>
            <person name="Amgarten D."/>
            <person name="Setubal J.C."/>
        </authorList>
    </citation>
    <scope>NUCLEOTIDE SEQUENCE</scope>
    <source>
        <strain evidence="10">ZCTH01-B2</strain>
    </source>
</reference>
<evidence type="ECO:0000313" key="11">
    <source>
        <dbReference type="Proteomes" id="UP000732377"/>
    </source>
</evidence>
<accession>A0A953IFW0</accession>
<sequence length="57" mass="6551">MPYFDNISTIAYEGPASKNPLAFKFYNPEEKVGDKTMEEHLRFSVAYWHTFTGDGSD</sequence>
<dbReference type="PROSITE" id="PS51415">
    <property type="entry name" value="XYLOSE_ISOMERASE"/>
    <property type="match status" value="1"/>
</dbReference>
<evidence type="ECO:0000256" key="7">
    <source>
        <dbReference type="ARBA" id="ARBA00023235"/>
    </source>
</evidence>
<dbReference type="Gene3D" id="3.20.20.150">
    <property type="entry name" value="Divalent-metal-dependent TIM barrel enzymes"/>
    <property type="match status" value="1"/>
</dbReference>
<evidence type="ECO:0000256" key="3">
    <source>
        <dbReference type="ARBA" id="ARBA00011958"/>
    </source>
</evidence>
<name>A0A953IFW0_SYMTR</name>
<dbReference type="GO" id="GO:0009045">
    <property type="term" value="F:xylose isomerase activity"/>
    <property type="evidence" value="ECO:0007669"/>
    <property type="project" value="UniProtKB-EC"/>
</dbReference>
<dbReference type="EC" id="5.3.1.5" evidence="3"/>
<evidence type="ECO:0000256" key="8">
    <source>
        <dbReference type="ARBA" id="ARBA00023277"/>
    </source>
</evidence>
<keyword evidence="8" id="KW-0119">Carbohydrate metabolism</keyword>
<keyword evidence="7 10" id="KW-0413">Isomerase</keyword>
<dbReference type="PANTHER" id="PTHR48408">
    <property type="match status" value="1"/>
</dbReference>
<dbReference type="PANTHER" id="PTHR48408:SF1">
    <property type="entry name" value="XYLOSE ISOMERASE"/>
    <property type="match status" value="1"/>
</dbReference>
<feature type="non-terminal residue" evidence="10">
    <location>
        <position position="57"/>
    </location>
</feature>
<evidence type="ECO:0000256" key="6">
    <source>
        <dbReference type="ARBA" id="ARBA00022723"/>
    </source>
</evidence>
<evidence type="ECO:0000256" key="4">
    <source>
        <dbReference type="ARBA" id="ARBA00018232"/>
    </source>
</evidence>
<evidence type="ECO:0000313" key="10">
    <source>
        <dbReference type="EMBL" id="MBY6277765.1"/>
    </source>
</evidence>
<evidence type="ECO:0000256" key="5">
    <source>
        <dbReference type="ARBA" id="ARBA00022629"/>
    </source>
</evidence>
<keyword evidence="6" id="KW-0479">Metal-binding</keyword>
<dbReference type="InterPro" id="IPR036237">
    <property type="entry name" value="Xyl_isomerase-like_sf"/>
</dbReference>
<comment type="similarity">
    <text evidence="1">Belongs to the xylose isomerase family.</text>
</comment>
<evidence type="ECO:0000256" key="9">
    <source>
        <dbReference type="ARBA" id="ARBA00033659"/>
    </source>
</evidence>